<feature type="domain" description="Alpha-2-macroglobulin" evidence="5">
    <location>
        <begin position="1256"/>
        <end position="1346"/>
    </location>
</feature>
<dbReference type="SMART" id="SM01359">
    <property type="entry name" value="A2M_N_2"/>
    <property type="match status" value="1"/>
</dbReference>
<dbReference type="EMBL" id="CP058595">
    <property type="protein sequence ID" value="QLG46021.1"/>
    <property type="molecule type" value="Genomic_DNA"/>
</dbReference>
<dbReference type="SMART" id="SM01419">
    <property type="entry name" value="Thiol-ester_cl"/>
    <property type="match status" value="1"/>
</dbReference>
<feature type="compositionally biased region" description="Basic and acidic residues" evidence="2">
    <location>
        <begin position="1219"/>
        <end position="1245"/>
    </location>
</feature>
<dbReference type="Proteomes" id="UP000509302">
    <property type="component" value="Chromosome"/>
</dbReference>
<dbReference type="Pfam" id="PF07703">
    <property type="entry name" value="A2M_BRD"/>
    <property type="match status" value="1"/>
</dbReference>
<feature type="domain" description="Alpha-2-macroglobulin bait region" evidence="4">
    <location>
        <begin position="974"/>
        <end position="1114"/>
    </location>
</feature>
<dbReference type="Gene3D" id="2.60.40.1930">
    <property type="match status" value="1"/>
</dbReference>
<organism evidence="6 7">
    <name type="scientific">Costertonia aggregata</name>
    <dbReference type="NCBI Taxonomy" id="343403"/>
    <lineage>
        <taxon>Bacteria</taxon>
        <taxon>Pseudomonadati</taxon>
        <taxon>Bacteroidota</taxon>
        <taxon>Flavobacteriia</taxon>
        <taxon>Flavobacteriales</taxon>
        <taxon>Flavobacteriaceae</taxon>
        <taxon>Costertonia</taxon>
    </lineage>
</organism>
<keyword evidence="3" id="KW-0732">Signal</keyword>
<keyword evidence="7" id="KW-1185">Reference proteome</keyword>
<dbReference type="GO" id="GO:0004866">
    <property type="term" value="F:endopeptidase inhibitor activity"/>
    <property type="evidence" value="ECO:0007669"/>
    <property type="project" value="InterPro"/>
</dbReference>
<proteinExistence type="inferred from homology"/>
<dbReference type="Pfam" id="PF01835">
    <property type="entry name" value="MG2"/>
    <property type="match status" value="1"/>
</dbReference>
<evidence type="ECO:0000259" key="5">
    <source>
        <dbReference type="SMART" id="SM01360"/>
    </source>
</evidence>
<dbReference type="Pfam" id="PF17973">
    <property type="entry name" value="bMG10"/>
    <property type="match status" value="1"/>
</dbReference>
<dbReference type="Pfam" id="PF00207">
    <property type="entry name" value="A2M"/>
    <property type="match status" value="1"/>
</dbReference>
<evidence type="ECO:0000256" key="1">
    <source>
        <dbReference type="ARBA" id="ARBA00010556"/>
    </source>
</evidence>
<dbReference type="InterPro" id="IPR047565">
    <property type="entry name" value="Alpha-macroglob_thiol-ester_cl"/>
</dbReference>
<dbReference type="InterPro" id="IPR011625">
    <property type="entry name" value="A2M_N_BRD"/>
</dbReference>
<dbReference type="InterPro" id="IPR051802">
    <property type="entry name" value="YfhM-like"/>
</dbReference>
<evidence type="ECO:0000313" key="7">
    <source>
        <dbReference type="Proteomes" id="UP000509302"/>
    </source>
</evidence>
<evidence type="ECO:0000256" key="3">
    <source>
        <dbReference type="SAM" id="SignalP"/>
    </source>
</evidence>
<feature type="region of interest" description="Disordered" evidence="2">
    <location>
        <begin position="1215"/>
        <end position="1245"/>
    </location>
</feature>
<dbReference type="RefSeq" id="WP_179242307.1">
    <property type="nucleotide sequence ID" value="NZ_CP058595.1"/>
</dbReference>
<evidence type="ECO:0000256" key="2">
    <source>
        <dbReference type="SAM" id="MobiDB-lite"/>
    </source>
</evidence>
<comment type="similarity">
    <text evidence="1">Belongs to the protease inhibitor I39 (alpha-2-macroglobulin) family. Bacterial alpha-2-macroglobulin subfamily.</text>
</comment>
<dbReference type="PANTHER" id="PTHR40094:SF1">
    <property type="entry name" value="UBIQUITIN DOMAIN-CONTAINING PROTEIN"/>
    <property type="match status" value="1"/>
</dbReference>
<dbReference type="SUPFAM" id="SSF48239">
    <property type="entry name" value="Terpenoid cyclases/Protein prenyltransferases"/>
    <property type="match status" value="1"/>
</dbReference>
<dbReference type="SMART" id="SM01360">
    <property type="entry name" value="A2M"/>
    <property type="match status" value="1"/>
</dbReference>
<dbReference type="InterPro" id="IPR001599">
    <property type="entry name" value="Macroglobln_a2"/>
</dbReference>
<evidence type="ECO:0000313" key="6">
    <source>
        <dbReference type="EMBL" id="QLG46021.1"/>
    </source>
</evidence>
<feature type="chain" id="PRO_5028808979" evidence="3">
    <location>
        <begin position="20"/>
        <end position="2022"/>
    </location>
</feature>
<dbReference type="InterPro" id="IPR002890">
    <property type="entry name" value="MG2"/>
</dbReference>
<protein>
    <submittedName>
        <fullName evidence="6">Alpha-2-macroglobulin</fullName>
    </submittedName>
</protein>
<evidence type="ECO:0000259" key="4">
    <source>
        <dbReference type="SMART" id="SM01359"/>
    </source>
</evidence>
<reference evidence="6 7" key="1">
    <citation type="journal article" date="2006" name="Int. J. Syst. Evol. Microbiol.">
        <title>Costertonia aggregata gen. nov., sp. nov., a mesophilic marine bacterium of the family Flavobacteriaceae, isolated from a mature biofilm.</title>
        <authorList>
            <person name="Kwon K.K."/>
            <person name="Lee Y.K."/>
            <person name="Lee H.K."/>
        </authorList>
    </citation>
    <scope>NUCLEOTIDE SEQUENCE [LARGE SCALE GENOMIC DNA]</scope>
    <source>
        <strain evidence="6 7">KCCM 42265</strain>
    </source>
</reference>
<dbReference type="PANTHER" id="PTHR40094">
    <property type="entry name" value="ALPHA-2-MACROGLOBULIN HOMOLOG"/>
    <property type="match status" value="1"/>
</dbReference>
<dbReference type="Gene3D" id="1.50.10.20">
    <property type="match status" value="1"/>
</dbReference>
<sequence>MKKLFTLFTIILFSQMAHSQNNESYKALWEKVQEFEQQALTKSALNVVTTISQKAKREKNSAQIVKALLYTSKYALTLEEDAQLNIVNRFKEEIKKADFPTKNILESYLANLYWQFFQQNRYQFYDRTKTDVKIDSVDFRTWDLTTLFQEISIHFEESLKNEKGLQKVPVSQFDEILNQQKGSDKYRPTLFDLLAHTALQFYKTNENSITRPADTFEINDTEILCEAETFAKLKISTDDKTSLQAKALQLYQKLVQFHTSNNTSEALLKVDIERLKFIYQNATFENKDAQYLEVLQNAASGSTTSIESVLYQCEIATLYHQQANTYQPKVNEEHRWKNKQALELCEQIISTAPKSRGAEKCKVLKSQILSKSLQLTSEKHIPINNPARLLVNYKNHNELKFTARTISPNQLKKLIDLYKKEEQLAFIQKLTVAKAWESKVKNEYDYQNHSTEVILPGLPNGQYILLVEPKVNGEVENNDKTFGFATVQVTNMALAQTQTPRNHQFQVIDRMNGKPVAGANLRFSYNLNYDGPIRNKAFTSDKMGIVNVPLSDKYWNNVNIQITHKDDTAYFGEYYINKKYSGRNGVNPYKGFLFTDRSIYRPGQPLYFKGIVLKSDESGSGVLTNTMVDVSLKDVNYQEVAKMQLKSNEYGSFSGEFILPGNGLTGNFTIEAKSSKPALATATRFLVEEYKRPKFETYFEPVSETYKVNDSVTVNGKAKAYAGSNITDAKVSYRVKRSVYFPRWHYWYNPYYYSTPKEIAHGETLTDASGNYKIDFKAIPDSGTNRKNLPTFQYEITADVIDINGETHSATTYVTVGYHALTANINVANTLDKEKKDIKIGVTTTNLNGQPVPANGTLKIYKLLAPDYVLRQRPWSAPDYPGFTKKRFKELFPHDAFENEHDSSNWEKGKMVWESTFDTGKSTTVSLGDIKKWASGKYVIELETKDKFGQPVKDVAQTALYAENDTKLADNQLFEIKTDEQNYAIGDKVKVTLLSNVENLHVSVFIEKDRKVIDTKLVVLNKDSKSFSVPVTKDDLGGFAITYNFSAYNAYQSGNLSISVPYPNTDLQIETVTFRDKLQPGTDETWSFKVKGAKGDKVAAEILASMYDASLDQFRRHYWGFNPLAKPTYYSNRYSNAHQSFGSSGFIMYNSYDNNYSYTPQYFDSFNWFGFHFGYGGGYNNRMMKRKSASLSIMGHEAEYDAVEEIALEDTVAGAPAPPREEKSVLESNKPKDNKGNGDQKADFDDVKIRKNLQETAFFFPQLQTDNEGNVSFSFTTPEALTKWRLQLLAHTKSLESSVLNLNTVTQKELMVIPNAPRFLRQGDKITISTKIANLTDKMLSGKATLELFDALNNKSISSNILLNTAQEQNFKVDSLGNTQVSWQLEIPQGLQAVQYKVIAKAGDYSDGEQNFLPVLTNRMLVTETLPMWVKSNQTKTFVLDKLKNKTSNTLKNHRLTLEITSNPAWYAVQALPYLMEYPYECNEQTFSRYYANTLASHIANSNPRIQEVFDQWRNSDALLSNLEKNQELKSLLIQETPWLRDAQSETEQKKRIALLFDLDKMKNEQANALRKLERNQKSSGAWAWFNGGRDNRYITQHIITGLGHLKHLSVTADADNMQMIQKAIRYLDNEFIDEYNRMKRYASNINDDHLSRNQMHYMYMRSFFKNIKTSKKVDDIMVYYKGQAQKYWTNKNLYSKGMLSLVLYRMDDTGTSNKILRSLRENSITSDELGMYWKENTNSWHWYQAPVETQALLIEAFGEIENDEETIDNLKIWLLKNKQTNQWKTTKATTEAVYALLLQGSDWLSVTDAVDVLLGNKRIEPSKLENVRVETGTGYYKTAWNGREIEPKMGEVQISKKGKGIAWGTLYWQYFEDLDKITKAETPLELKKKLFLKKNTDKGEEISEITQETNLKVGDLVRVRIELRADRPMEFVHMKDMRAAGFEPINVISTYKWQDGLGYYESTKDASTNFFFDYLPKGVYVFEYDIRVNNAGNFSNGITSIQSMYAPEFSSHSEGVRVSVK</sequence>
<name>A0A7H9ARA3_9FLAO</name>
<gene>
    <name evidence="6" type="ORF">HYG79_11925</name>
</gene>
<dbReference type="InterPro" id="IPR008930">
    <property type="entry name" value="Terpenoid_cyclase/PrenylTrfase"/>
</dbReference>
<dbReference type="KEGG" id="cagg:HYG79_11925"/>
<dbReference type="InterPro" id="IPR041246">
    <property type="entry name" value="Bact_MG10"/>
</dbReference>
<feature type="signal peptide" evidence="3">
    <location>
        <begin position="1"/>
        <end position="19"/>
    </location>
</feature>
<accession>A0A7H9ARA3</accession>